<dbReference type="InterPro" id="IPR001387">
    <property type="entry name" value="Cro/C1-type_HTH"/>
</dbReference>
<dbReference type="CDD" id="cd00093">
    <property type="entry name" value="HTH_XRE"/>
    <property type="match status" value="1"/>
</dbReference>
<dbReference type="Proteomes" id="UP000254569">
    <property type="component" value="Unassembled WGS sequence"/>
</dbReference>
<dbReference type="SMART" id="SM00530">
    <property type="entry name" value="HTH_XRE"/>
    <property type="match status" value="1"/>
</dbReference>
<reference evidence="2 3" key="1">
    <citation type="submission" date="2018-06" db="EMBL/GenBank/DDBJ databases">
        <authorList>
            <consortium name="Pathogen Informatics"/>
            <person name="Doyle S."/>
        </authorList>
    </citation>
    <scope>NUCLEOTIDE SEQUENCE [LARGE SCALE GENOMIC DNA]</scope>
    <source>
        <strain evidence="2 3">NCTC13296</strain>
    </source>
</reference>
<sequence>MVTAPPAVYVRGMTTVDAPHAGALLRTWRERRGLSQLALAHTAGISPRHLSFVETGRSRPSRRTVLTLCEHLEVPLRERNSILLAAGLAPAYPEHHLGDVPMSAVSDAITRILTLHNPFPALVVDRHWTMVDANDAVVALVEGCAPELLEPPVNVLRLTLHPRGLAPRIADAGQWRAHLLARLQHQIGATGDPELKRLHGELVGYPCDDPAPEDVPHSLVVPFRLRTERGELSFLSTTTLFGTPLDVTVSELAIEAFYPADAATSQALVRGSHLDPASYVEVPR</sequence>
<dbReference type="InterPro" id="IPR010982">
    <property type="entry name" value="Lambda_DNA-bd_dom_sf"/>
</dbReference>
<evidence type="ECO:0000313" key="3">
    <source>
        <dbReference type="Proteomes" id="UP000254569"/>
    </source>
</evidence>
<dbReference type="SUPFAM" id="SSF47413">
    <property type="entry name" value="lambda repressor-like DNA-binding domains"/>
    <property type="match status" value="1"/>
</dbReference>
<dbReference type="GO" id="GO:0003677">
    <property type="term" value="F:DNA binding"/>
    <property type="evidence" value="ECO:0007669"/>
    <property type="project" value="InterPro"/>
</dbReference>
<dbReference type="PANTHER" id="PTHR35010">
    <property type="entry name" value="BLL4672 PROTEIN-RELATED"/>
    <property type="match status" value="1"/>
</dbReference>
<evidence type="ECO:0000313" key="2">
    <source>
        <dbReference type="EMBL" id="SUE17155.1"/>
    </source>
</evidence>
<name>A0A379M6W9_9NOCA</name>
<protein>
    <submittedName>
        <fullName evidence="2">Transcriptional regulator</fullName>
    </submittedName>
</protein>
<dbReference type="Pfam" id="PF17765">
    <property type="entry name" value="MLTR_LBD"/>
    <property type="match status" value="1"/>
</dbReference>
<dbReference type="Gene3D" id="3.30.450.180">
    <property type="match status" value="1"/>
</dbReference>
<dbReference type="Gene3D" id="1.10.260.40">
    <property type="entry name" value="lambda repressor-like DNA-binding domains"/>
    <property type="match status" value="1"/>
</dbReference>
<proteinExistence type="predicted"/>
<dbReference type="AlphaFoldDB" id="A0A379M6W9"/>
<dbReference type="EMBL" id="UGVI01000001">
    <property type="protein sequence ID" value="SUE17155.1"/>
    <property type="molecule type" value="Genomic_DNA"/>
</dbReference>
<dbReference type="Pfam" id="PF13560">
    <property type="entry name" value="HTH_31"/>
    <property type="match status" value="1"/>
</dbReference>
<keyword evidence="3" id="KW-1185">Reference proteome</keyword>
<feature type="domain" description="HTH cro/C1-type" evidence="1">
    <location>
        <begin position="25"/>
        <end position="79"/>
    </location>
</feature>
<gene>
    <name evidence="2" type="ORF">NCTC13296_04054</name>
</gene>
<dbReference type="PROSITE" id="PS50943">
    <property type="entry name" value="HTH_CROC1"/>
    <property type="match status" value="1"/>
</dbReference>
<evidence type="ECO:0000259" key="1">
    <source>
        <dbReference type="PROSITE" id="PS50943"/>
    </source>
</evidence>
<accession>A0A379M6W9</accession>
<dbReference type="PANTHER" id="PTHR35010:SF4">
    <property type="entry name" value="BLL5781 PROTEIN"/>
    <property type="match status" value="1"/>
</dbReference>
<dbReference type="InterPro" id="IPR041413">
    <property type="entry name" value="MLTR_LBD"/>
</dbReference>
<organism evidence="2 3">
    <name type="scientific">Rhodococcus gordoniae</name>
    <dbReference type="NCBI Taxonomy" id="223392"/>
    <lineage>
        <taxon>Bacteria</taxon>
        <taxon>Bacillati</taxon>
        <taxon>Actinomycetota</taxon>
        <taxon>Actinomycetes</taxon>
        <taxon>Mycobacteriales</taxon>
        <taxon>Nocardiaceae</taxon>
        <taxon>Rhodococcus</taxon>
    </lineage>
</organism>